<evidence type="ECO:0000313" key="4">
    <source>
        <dbReference type="Proteomes" id="UP000063699"/>
    </source>
</evidence>
<proteinExistence type="predicted"/>
<dbReference type="SUPFAM" id="SSF81923">
    <property type="entry name" value="Double Clp-N motif"/>
    <property type="match status" value="2"/>
</dbReference>
<organism evidence="3 4">
    <name type="scientific">Kibdelosporangium phytohabitans</name>
    <dbReference type="NCBI Taxonomy" id="860235"/>
    <lineage>
        <taxon>Bacteria</taxon>
        <taxon>Bacillati</taxon>
        <taxon>Actinomycetota</taxon>
        <taxon>Actinomycetes</taxon>
        <taxon>Pseudonocardiales</taxon>
        <taxon>Pseudonocardiaceae</taxon>
        <taxon>Kibdelosporangium</taxon>
    </lineage>
</organism>
<keyword evidence="1" id="KW-0677">Repeat</keyword>
<gene>
    <name evidence="3" type="ORF">AOZ06_50785</name>
</gene>
<evidence type="ECO:0000313" key="3">
    <source>
        <dbReference type="EMBL" id="ALG14066.1"/>
    </source>
</evidence>
<dbReference type="Proteomes" id="UP000063699">
    <property type="component" value="Chromosome"/>
</dbReference>
<keyword evidence="4" id="KW-1185">Reference proteome</keyword>
<reference evidence="3 4" key="1">
    <citation type="submission" date="2015-07" db="EMBL/GenBank/DDBJ databases">
        <title>Genome sequencing of Kibdelosporangium phytohabitans.</title>
        <authorList>
            <person name="Qin S."/>
            <person name="Xing K."/>
        </authorList>
    </citation>
    <scope>NUCLEOTIDE SEQUENCE [LARGE SCALE GENOMIC DNA]</scope>
    <source>
        <strain evidence="3 4">KLBMP1111</strain>
    </source>
</reference>
<accession>A0A0N9IGP9</accession>
<evidence type="ECO:0000259" key="2">
    <source>
        <dbReference type="PROSITE" id="PS51903"/>
    </source>
</evidence>
<protein>
    <recommendedName>
        <fullName evidence="2">Clp R domain-containing protein</fullName>
    </recommendedName>
</protein>
<dbReference type="RefSeq" id="WP_054295938.1">
    <property type="nucleotide sequence ID" value="NZ_CP012752.1"/>
</dbReference>
<dbReference type="Gene3D" id="1.10.1780.10">
    <property type="entry name" value="Clp, N-terminal domain"/>
    <property type="match status" value="2"/>
</dbReference>
<sequence length="177" mass="19152">MFERFTSAARNVVVGAQREARATGADRIDSMDLLVALVRDQDDAATRLLAGHDVTADGLVEESNRVRRRGGLTDEDAAALNAVGVDVEHVIRSVEASFGKDVLDAPAGRGKRHVPFGREAKKVLERSLREALRRRHKYIGTEHLLLALLNDETVATGALAARGVTYQGVSERLGKAS</sequence>
<dbReference type="EMBL" id="CP012752">
    <property type="protein sequence ID" value="ALG14066.1"/>
    <property type="molecule type" value="Genomic_DNA"/>
</dbReference>
<dbReference type="InterPro" id="IPR004176">
    <property type="entry name" value="Clp_R_N"/>
</dbReference>
<dbReference type="Pfam" id="PF02861">
    <property type="entry name" value="Clp_N"/>
    <property type="match status" value="2"/>
</dbReference>
<dbReference type="STRING" id="860235.AOZ06_50785"/>
<dbReference type="AlphaFoldDB" id="A0A0N9IGP9"/>
<dbReference type="KEGG" id="kphy:AOZ06_50785"/>
<feature type="domain" description="Clp R" evidence="2">
    <location>
        <begin position="2"/>
        <end position="177"/>
    </location>
</feature>
<dbReference type="PROSITE" id="PS51903">
    <property type="entry name" value="CLP_R"/>
    <property type="match status" value="1"/>
</dbReference>
<name>A0A0N9IGP9_9PSEU</name>
<dbReference type="InterPro" id="IPR036628">
    <property type="entry name" value="Clp_N_dom_sf"/>
</dbReference>
<evidence type="ECO:0000256" key="1">
    <source>
        <dbReference type="PROSITE-ProRule" id="PRU01251"/>
    </source>
</evidence>